<feature type="domain" description="Solute-binding protein family 5" evidence="2">
    <location>
        <begin position="87"/>
        <end position="443"/>
    </location>
</feature>
<protein>
    <submittedName>
        <fullName evidence="3">ABC transporter substrate-binding protein</fullName>
    </submittedName>
</protein>
<dbReference type="AlphaFoldDB" id="A0A9D1DXW5"/>
<organism evidence="3 4">
    <name type="scientific">Candidatus Faecivivens stercoravium</name>
    <dbReference type="NCBI Taxonomy" id="2840803"/>
    <lineage>
        <taxon>Bacteria</taxon>
        <taxon>Bacillati</taxon>
        <taxon>Bacillota</taxon>
        <taxon>Clostridia</taxon>
        <taxon>Eubacteriales</taxon>
        <taxon>Oscillospiraceae</taxon>
        <taxon>Oscillospiraceae incertae sedis</taxon>
        <taxon>Candidatus Faecivivens</taxon>
    </lineage>
</organism>
<feature type="signal peptide" evidence="1">
    <location>
        <begin position="1"/>
        <end position="32"/>
    </location>
</feature>
<dbReference type="InterPro" id="IPR000914">
    <property type="entry name" value="SBP_5_dom"/>
</dbReference>
<gene>
    <name evidence="3" type="ORF">IAB37_04490</name>
</gene>
<dbReference type="PIRSF" id="PIRSF002741">
    <property type="entry name" value="MppA"/>
    <property type="match status" value="1"/>
</dbReference>
<dbReference type="GO" id="GO:0015833">
    <property type="term" value="P:peptide transport"/>
    <property type="evidence" value="ECO:0007669"/>
    <property type="project" value="TreeGrafter"/>
</dbReference>
<dbReference type="GO" id="GO:1904680">
    <property type="term" value="F:peptide transmembrane transporter activity"/>
    <property type="evidence" value="ECO:0007669"/>
    <property type="project" value="TreeGrafter"/>
</dbReference>
<dbReference type="EMBL" id="DVHA01000147">
    <property type="protein sequence ID" value="HIR60814.1"/>
    <property type="molecule type" value="Genomic_DNA"/>
</dbReference>
<dbReference type="CDD" id="cd08490">
    <property type="entry name" value="PBP2_NikA_DppA_OppA_like_3"/>
    <property type="match status" value="1"/>
</dbReference>
<dbReference type="SUPFAM" id="SSF53850">
    <property type="entry name" value="Periplasmic binding protein-like II"/>
    <property type="match status" value="1"/>
</dbReference>
<dbReference type="GO" id="GO:0043190">
    <property type="term" value="C:ATP-binding cassette (ABC) transporter complex"/>
    <property type="evidence" value="ECO:0007669"/>
    <property type="project" value="InterPro"/>
</dbReference>
<dbReference type="PANTHER" id="PTHR30290:SF81">
    <property type="entry name" value="OLIGOPEPTIDE-BINDING PROTEIN OPPA"/>
    <property type="match status" value="1"/>
</dbReference>
<sequence>MKQNHLFKRISAAILSACLAAAAFTGCSGGTAAEPTVSTTATSSDVLRVAMFWVSTTLDPADGYNGWVLSRIGAGETLVRLDENAELTGCIAESWEQPDENTWVFQIREGVTFSNGTPVDAAACKAAIERAFAENTRAEEYFVPAAIEADGMTLTIRTETPTGALAHNLAEPLFTIVDTSVDEETMDTAPVTTGPYQVAEFTPEMSVELVRNDSYWDGTPGVSGVSVYSVPDSESRVLAMQAGEADLTTTIDNTSLQLFADESQYTVYEALTPRVNVVYYNNGSDLLSDIRMRQAVSYAADKDTYASLIGCAPATGLYSTALACGQDVADAYPHDPEAAAEILDSLGYLDTDGDGIREKDGENIVFRYVIAADHGSSDSALIAQALQADLLEVGLGCELIQTENMADIRAAGEYDFCSANDSTAPTADPEVFLFQHYYTGGSSNYQNYSNPAVDSLIDTLAATFDPDERQSVAREASEQILQDAGSLYVGYIYGNTVVSSRVQGAKQFPIDYYIVTKDITLS</sequence>
<dbReference type="Gene3D" id="3.40.190.10">
    <property type="entry name" value="Periplasmic binding protein-like II"/>
    <property type="match status" value="1"/>
</dbReference>
<dbReference type="InterPro" id="IPR030678">
    <property type="entry name" value="Peptide/Ni-bd"/>
</dbReference>
<feature type="chain" id="PRO_5038592158" evidence="1">
    <location>
        <begin position="33"/>
        <end position="522"/>
    </location>
</feature>
<proteinExistence type="predicted"/>
<name>A0A9D1DXW5_9FIRM</name>
<evidence type="ECO:0000313" key="3">
    <source>
        <dbReference type="EMBL" id="HIR60814.1"/>
    </source>
</evidence>
<reference evidence="3" key="2">
    <citation type="journal article" date="2021" name="PeerJ">
        <title>Extensive microbial diversity within the chicken gut microbiome revealed by metagenomics and culture.</title>
        <authorList>
            <person name="Gilroy R."/>
            <person name="Ravi A."/>
            <person name="Getino M."/>
            <person name="Pursley I."/>
            <person name="Horton D.L."/>
            <person name="Alikhan N.F."/>
            <person name="Baker D."/>
            <person name="Gharbi K."/>
            <person name="Hall N."/>
            <person name="Watson M."/>
            <person name="Adriaenssens E.M."/>
            <person name="Foster-Nyarko E."/>
            <person name="Jarju S."/>
            <person name="Secka A."/>
            <person name="Antonio M."/>
            <person name="Oren A."/>
            <person name="Chaudhuri R.R."/>
            <person name="La Ragione R."/>
            <person name="Hildebrand F."/>
            <person name="Pallen M.J."/>
        </authorList>
    </citation>
    <scope>NUCLEOTIDE SEQUENCE</scope>
    <source>
        <strain evidence="3">CHK189-12415</strain>
    </source>
</reference>
<evidence type="ECO:0000259" key="2">
    <source>
        <dbReference type="Pfam" id="PF00496"/>
    </source>
</evidence>
<dbReference type="InterPro" id="IPR039424">
    <property type="entry name" value="SBP_5"/>
</dbReference>
<dbReference type="GO" id="GO:0042597">
    <property type="term" value="C:periplasmic space"/>
    <property type="evidence" value="ECO:0007669"/>
    <property type="project" value="UniProtKB-ARBA"/>
</dbReference>
<dbReference type="PANTHER" id="PTHR30290">
    <property type="entry name" value="PERIPLASMIC BINDING COMPONENT OF ABC TRANSPORTER"/>
    <property type="match status" value="1"/>
</dbReference>
<dbReference type="Gene3D" id="3.10.105.10">
    <property type="entry name" value="Dipeptide-binding Protein, Domain 3"/>
    <property type="match status" value="1"/>
</dbReference>
<evidence type="ECO:0000313" key="4">
    <source>
        <dbReference type="Proteomes" id="UP000824241"/>
    </source>
</evidence>
<comment type="caution">
    <text evidence="3">The sequence shown here is derived from an EMBL/GenBank/DDBJ whole genome shotgun (WGS) entry which is preliminary data.</text>
</comment>
<accession>A0A9D1DXW5</accession>
<dbReference type="Pfam" id="PF00496">
    <property type="entry name" value="SBP_bac_5"/>
    <property type="match status" value="1"/>
</dbReference>
<dbReference type="Proteomes" id="UP000824241">
    <property type="component" value="Unassembled WGS sequence"/>
</dbReference>
<evidence type="ECO:0000256" key="1">
    <source>
        <dbReference type="SAM" id="SignalP"/>
    </source>
</evidence>
<keyword evidence="1" id="KW-0732">Signal</keyword>
<reference evidence="3" key="1">
    <citation type="submission" date="2020-10" db="EMBL/GenBank/DDBJ databases">
        <authorList>
            <person name="Gilroy R."/>
        </authorList>
    </citation>
    <scope>NUCLEOTIDE SEQUENCE</scope>
    <source>
        <strain evidence="3">CHK189-12415</strain>
    </source>
</reference>
<dbReference type="PROSITE" id="PS51257">
    <property type="entry name" value="PROKAR_LIPOPROTEIN"/>
    <property type="match status" value="1"/>
</dbReference>